<dbReference type="Gene3D" id="3.40.50.1580">
    <property type="entry name" value="Nucleoside phosphorylase domain"/>
    <property type="match status" value="1"/>
</dbReference>
<dbReference type="Pfam" id="PF01048">
    <property type="entry name" value="PNP_UDP_1"/>
    <property type="match status" value="1"/>
</dbReference>
<dbReference type="InterPro" id="IPR035994">
    <property type="entry name" value="Nucleoside_phosphorylase_sf"/>
</dbReference>
<proteinExistence type="predicted"/>
<feature type="domain" description="Nucleoside phosphorylase" evidence="1">
    <location>
        <begin position="33"/>
        <end position="181"/>
    </location>
</feature>
<dbReference type="InterPro" id="IPR000845">
    <property type="entry name" value="Nucleoside_phosphorylase_d"/>
</dbReference>
<evidence type="ECO:0000313" key="3">
    <source>
        <dbReference type="Proteomes" id="UP000093129"/>
    </source>
</evidence>
<dbReference type="GO" id="GO:0009116">
    <property type="term" value="P:nucleoside metabolic process"/>
    <property type="evidence" value="ECO:0007669"/>
    <property type="project" value="InterPro"/>
</dbReference>
<organism evidence="2 3">
    <name type="scientific">Acidithiobacillus ferrivorans</name>
    <dbReference type="NCBI Taxonomy" id="160808"/>
    <lineage>
        <taxon>Bacteria</taxon>
        <taxon>Pseudomonadati</taxon>
        <taxon>Pseudomonadota</taxon>
        <taxon>Acidithiobacillia</taxon>
        <taxon>Acidithiobacillales</taxon>
        <taxon>Acidithiobacillaceae</taxon>
        <taxon>Acidithiobacillus</taxon>
    </lineage>
</organism>
<name>A0A1B9BXY2_9PROT</name>
<evidence type="ECO:0000313" key="2">
    <source>
        <dbReference type="EMBL" id="OCB02567.1"/>
    </source>
</evidence>
<comment type="caution">
    <text evidence="2">The sequence shown here is derived from an EMBL/GenBank/DDBJ whole genome shotgun (WGS) entry which is preliminary data.</text>
</comment>
<dbReference type="SUPFAM" id="SSF53167">
    <property type="entry name" value="Purine and uridine phosphorylases"/>
    <property type="match status" value="1"/>
</dbReference>
<reference evidence="2 3" key="1">
    <citation type="submission" date="2016-07" db="EMBL/GenBank/DDBJ databases">
        <title>Draft genome of a psychrotolerant acidophile Acidithiobacillus ferrivorans strain YL15.</title>
        <authorList>
            <person name="Peng T."/>
            <person name="Ma L."/>
            <person name="Nan M."/>
            <person name="An N."/>
            <person name="Wang M."/>
            <person name="Qiu G."/>
            <person name="Zeng W."/>
        </authorList>
    </citation>
    <scope>NUCLEOTIDE SEQUENCE [LARGE SCALE GENOMIC DNA]</scope>
    <source>
        <strain evidence="2 3">YL15</strain>
    </source>
</reference>
<dbReference type="AlphaFoldDB" id="A0A1B9BXY2"/>
<dbReference type="EMBL" id="MASQ01000093">
    <property type="protein sequence ID" value="OCB02567.1"/>
    <property type="molecule type" value="Genomic_DNA"/>
</dbReference>
<dbReference type="GO" id="GO:0003824">
    <property type="term" value="F:catalytic activity"/>
    <property type="evidence" value="ECO:0007669"/>
    <property type="project" value="InterPro"/>
</dbReference>
<evidence type="ECO:0000259" key="1">
    <source>
        <dbReference type="Pfam" id="PF01048"/>
    </source>
</evidence>
<dbReference type="Proteomes" id="UP000093129">
    <property type="component" value="Unassembled WGS sequence"/>
</dbReference>
<protein>
    <recommendedName>
        <fullName evidence="1">Nucleoside phosphorylase domain-containing protein</fullName>
    </recommendedName>
</protein>
<accession>A0A1B9BXY2</accession>
<sequence length="246" mass="26450">MAYAAGVAGKDFVLPQAGNIILPAGGLTVGIMLPASPDTYHQYTSVMTNIRWYHEGMFQFTMGDIDGVHVVLSSPPPIGSFSLTAIDTYLLERIFKPGIMIDPGTAGSHLPQLSMGDVVIGARVVNFSNYMTKADGTIVPGQFSALVADNEGYMKGNPNPEYIYAAPALVKLAERAARESPDTPAEILSAPMGRKPWIMAYGTQGSGAAWLRNVQQIRRSTRIFHEVDEAGNYPIALVSTLNKAMS</sequence>
<dbReference type="RefSeq" id="WP_065413519.1">
    <property type="nucleotide sequence ID" value="NZ_MASQ01000093.1"/>
</dbReference>
<gene>
    <name evidence="2" type="ORF">BBC27_12610</name>
</gene>